<keyword evidence="3" id="KW-1185">Reference proteome</keyword>
<feature type="region of interest" description="Disordered" evidence="1">
    <location>
        <begin position="1"/>
        <end position="31"/>
    </location>
</feature>
<proteinExistence type="predicted"/>
<feature type="compositionally biased region" description="Polar residues" evidence="1">
    <location>
        <begin position="79"/>
        <end position="94"/>
    </location>
</feature>
<dbReference type="EnsemblPlants" id="OMERI06G18960.1">
    <property type="protein sequence ID" value="OMERI06G18960.1"/>
    <property type="gene ID" value="OMERI06G18960"/>
</dbReference>
<dbReference type="Gramene" id="OMERI06G18960.1">
    <property type="protein sequence ID" value="OMERI06G18960.1"/>
    <property type="gene ID" value="OMERI06G18960"/>
</dbReference>
<accession>A0A0E0E2W2</accession>
<reference evidence="2" key="2">
    <citation type="submission" date="2018-05" db="EMBL/GenBank/DDBJ databases">
        <title>OmerRS3 (Oryza meridionalis Reference Sequence Version 3).</title>
        <authorList>
            <person name="Zhang J."/>
            <person name="Kudrna D."/>
            <person name="Lee S."/>
            <person name="Talag J."/>
            <person name="Welchert J."/>
            <person name="Wing R.A."/>
        </authorList>
    </citation>
    <scope>NUCLEOTIDE SEQUENCE [LARGE SCALE GENOMIC DNA]</scope>
    <source>
        <strain evidence="2">cv. OR44</strain>
    </source>
</reference>
<feature type="compositionally biased region" description="Basic and acidic residues" evidence="1">
    <location>
        <begin position="1"/>
        <end position="10"/>
    </location>
</feature>
<sequence>MKGDEGKERGVLTWHPNMWGPCGSHADSAATSDKIGVKTTEGQQGLWVKFGPEQCISRRLPPTAATSLGVAGGEMIPSSRHSWNPVSDSYHSAT</sequence>
<dbReference type="HOGENOM" id="CLU_2389879_0_0_1"/>
<evidence type="ECO:0000256" key="1">
    <source>
        <dbReference type="SAM" id="MobiDB-lite"/>
    </source>
</evidence>
<dbReference type="AlphaFoldDB" id="A0A0E0E2W2"/>
<name>A0A0E0E2W2_9ORYZ</name>
<organism evidence="2">
    <name type="scientific">Oryza meridionalis</name>
    <dbReference type="NCBI Taxonomy" id="40149"/>
    <lineage>
        <taxon>Eukaryota</taxon>
        <taxon>Viridiplantae</taxon>
        <taxon>Streptophyta</taxon>
        <taxon>Embryophyta</taxon>
        <taxon>Tracheophyta</taxon>
        <taxon>Spermatophyta</taxon>
        <taxon>Magnoliopsida</taxon>
        <taxon>Liliopsida</taxon>
        <taxon>Poales</taxon>
        <taxon>Poaceae</taxon>
        <taxon>BOP clade</taxon>
        <taxon>Oryzoideae</taxon>
        <taxon>Oryzeae</taxon>
        <taxon>Oryzinae</taxon>
        <taxon>Oryza</taxon>
    </lineage>
</organism>
<evidence type="ECO:0000313" key="2">
    <source>
        <dbReference type="EnsemblPlants" id="OMERI06G18960.1"/>
    </source>
</evidence>
<protein>
    <submittedName>
        <fullName evidence="2">Uncharacterized protein</fullName>
    </submittedName>
</protein>
<evidence type="ECO:0000313" key="3">
    <source>
        <dbReference type="Proteomes" id="UP000008021"/>
    </source>
</evidence>
<dbReference type="Proteomes" id="UP000008021">
    <property type="component" value="Chromosome 6"/>
</dbReference>
<reference evidence="2" key="1">
    <citation type="submission" date="2015-04" db="UniProtKB">
        <authorList>
            <consortium name="EnsemblPlants"/>
        </authorList>
    </citation>
    <scope>IDENTIFICATION</scope>
</reference>
<feature type="region of interest" description="Disordered" evidence="1">
    <location>
        <begin position="71"/>
        <end position="94"/>
    </location>
</feature>